<proteinExistence type="predicted"/>
<feature type="compositionally biased region" description="Basic and acidic residues" evidence="1">
    <location>
        <begin position="1"/>
        <end position="13"/>
    </location>
</feature>
<reference evidence="2" key="1">
    <citation type="submission" date="2021-04" db="EMBL/GenBank/DDBJ databases">
        <authorList>
            <person name="Tunstrom K."/>
        </authorList>
    </citation>
    <scope>NUCLEOTIDE SEQUENCE</scope>
</reference>
<dbReference type="Proteomes" id="UP000691718">
    <property type="component" value="Unassembled WGS sequence"/>
</dbReference>
<gene>
    <name evidence="2" type="ORF">PAPOLLO_LOCUS17034</name>
</gene>
<keyword evidence="3" id="KW-1185">Reference proteome</keyword>
<protein>
    <submittedName>
        <fullName evidence="2">(apollo) hypothetical protein</fullName>
    </submittedName>
</protein>
<dbReference type="AlphaFoldDB" id="A0A8S3XDM6"/>
<accession>A0A8S3XDM6</accession>
<organism evidence="2 3">
    <name type="scientific">Parnassius apollo</name>
    <name type="common">Apollo butterfly</name>
    <name type="synonym">Papilio apollo</name>
    <dbReference type="NCBI Taxonomy" id="110799"/>
    <lineage>
        <taxon>Eukaryota</taxon>
        <taxon>Metazoa</taxon>
        <taxon>Ecdysozoa</taxon>
        <taxon>Arthropoda</taxon>
        <taxon>Hexapoda</taxon>
        <taxon>Insecta</taxon>
        <taxon>Pterygota</taxon>
        <taxon>Neoptera</taxon>
        <taxon>Endopterygota</taxon>
        <taxon>Lepidoptera</taxon>
        <taxon>Glossata</taxon>
        <taxon>Ditrysia</taxon>
        <taxon>Papilionoidea</taxon>
        <taxon>Papilionidae</taxon>
        <taxon>Parnassiinae</taxon>
        <taxon>Parnassini</taxon>
        <taxon>Parnassius</taxon>
        <taxon>Parnassius</taxon>
    </lineage>
</organism>
<feature type="compositionally biased region" description="Polar residues" evidence="1">
    <location>
        <begin position="82"/>
        <end position="92"/>
    </location>
</feature>
<feature type="region of interest" description="Disordered" evidence="1">
    <location>
        <begin position="70"/>
        <end position="98"/>
    </location>
</feature>
<comment type="caution">
    <text evidence="2">The sequence shown here is derived from an EMBL/GenBank/DDBJ whole genome shotgun (WGS) entry which is preliminary data.</text>
</comment>
<name>A0A8S3XDM6_PARAO</name>
<sequence length="183" mass="20086">MSLMPDVKHRAQEDVDQTMEFPNEDSNQNRSFCHEDSIQNKSSTSARKRRESEVIEVRAQIKTAVNVLKNLSDRPRTEVNEEPSQPHVSYTADTEDRIPSPAEIELLALPSAAEDTPITVPANVTSPPAHPVSPVLGGPSNSRTIQGERSPVSAALLHLVVAVSDSEDCDKHHLTEPPASLWQ</sequence>
<feature type="region of interest" description="Disordered" evidence="1">
    <location>
        <begin position="1"/>
        <end position="53"/>
    </location>
</feature>
<dbReference type="OrthoDB" id="8121269at2759"/>
<dbReference type="EMBL" id="CAJQZP010001129">
    <property type="protein sequence ID" value="CAG5019279.1"/>
    <property type="molecule type" value="Genomic_DNA"/>
</dbReference>
<evidence type="ECO:0000313" key="2">
    <source>
        <dbReference type="EMBL" id="CAG5019279.1"/>
    </source>
</evidence>
<evidence type="ECO:0000256" key="1">
    <source>
        <dbReference type="SAM" id="MobiDB-lite"/>
    </source>
</evidence>
<evidence type="ECO:0000313" key="3">
    <source>
        <dbReference type="Proteomes" id="UP000691718"/>
    </source>
</evidence>